<proteinExistence type="predicted"/>
<reference evidence="10" key="1">
    <citation type="submission" date="2020-01" db="EMBL/GenBank/DDBJ databases">
        <title>Identification and distribution of gene clusters putatively required for synthesis of sphingolipid metabolism inhibitors in phylogenetically diverse species of the filamentous fungus Fusarium.</title>
        <authorList>
            <person name="Kim H.-S."/>
            <person name="Busman M."/>
            <person name="Brown D.W."/>
            <person name="Divon H."/>
            <person name="Uhlig S."/>
            <person name="Proctor R.H."/>
        </authorList>
    </citation>
    <scope>NUCLEOTIDE SEQUENCE</scope>
    <source>
        <strain evidence="10">NRRL 53441</strain>
    </source>
</reference>
<evidence type="ECO:0000256" key="4">
    <source>
        <dbReference type="ARBA" id="ARBA00022692"/>
    </source>
</evidence>
<gene>
    <name evidence="10" type="ORF">F53441_12756</name>
</gene>
<keyword evidence="7" id="KW-0325">Glycoprotein</keyword>
<feature type="region of interest" description="Disordered" evidence="8">
    <location>
        <begin position="452"/>
        <end position="500"/>
    </location>
</feature>
<evidence type="ECO:0000256" key="2">
    <source>
        <dbReference type="ARBA" id="ARBA00022676"/>
    </source>
</evidence>
<protein>
    <submittedName>
        <fullName evidence="10">Uncharacterized protein</fullName>
    </submittedName>
</protein>
<evidence type="ECO:0000256" key="1">
    <source>
        <dbReference type="ARBA" id="ARBA00004370"/>
    </source>
</evidence>
<organism evidence="10 11">
    <name type="scientific">Fusarium austroafricanum</name>
    <dbReference type="NCBI Taxonomy" id="2364996"/>
    <lineage>
        <taxon>Eukaryota</taxon>
        <taxon>Fungi</taxon>
        <taxon>Dikarya</taxon>
        <taxon>Ascomycota</taxon>
        <taxon>Pezizomycotina</taxon>
        <taxon>Sordariomycetes</taxon>
        <taxon>Hypocreomycetidae</taxon>
        <taxon>Hypocreales</taxon>
        <taxon>Nectriaceae</taxon>
        <taxon>Fusarium</taxon>
        <taxon>Fusarium concolor species complex</taxon>
    </lineage>
</organism>
<evidence type="ECO:0000313" key="10">
    <source>
        <dbReference type="EMBL" id="KAF4438623.1"/>
    </source>
</evidence>
<dbReference type="PANTHER" id="PTHR47844:SF1">
    <property type="entry name" value="EXOSTOSIN-LIKE 2"/>
    <property type="match status" value="1"/>
</dbReference>
<keyword evidence="4 9" id="KW-0812">Transmembrane</keyword>
<keyword evidence="6 9" id="KW-0472">Membrane</keyword>
<feature type="transmembrane region" description="Helical" evidence="9">
    <location>
        <begin position="12"/>
        <end position="30"/>
    </location>
</feature>
<name>A0A8H4JXA6_9HYPO</name>
<keyword evidence="11" id="KW-1185">Reference proteome</keyword>
<feature type="transmembrane region" description="Helical" evidence="9">
    <location>
        <begin position="315"/>
        <end position="344"/>
    </location>
</feature>
<dbReference type="Proteomes" id="UP000605986">
    <property type="component" value="Unassembled WGS sequence"/>
</dbReference>
<keyword evidence="3" id="KW-0808">Transferase</keyword>
<accession>A0A8H4JXA6</accession>
<comment type="subcellular location">
    <subcellularLocation>
        <location evidence="1">Membrane</location>
    </subcellularLocation>
</comment>
<evidence type="ECO:0000256" key="8">
    <source>
        <dbReference type="SAM" id="MobiDB-lite"/>
    </source>
</evidence>
<dbReference type="Pfam" id="PF13641">
    <property type="entry name" value="Glyco_tranf_2_3"/>
    <property type="match status" value="1"/>
</dbReference>
<dbReference type="OrthoDB" id="5096213at2759"/>
<dbReference type="GO" id="GO:0016757">
    <property type="term" value="F:glycosyltransferase activity"/>
    <property type="evidence" value="ECO:0007669"/>
    <property type="project" value="UniProtKB-KW"/>
</dbReference>
<dbReference type="InterPro" id="IPR029044">
    <property type="entry name" value="Nucleotide-diphossugar_trans"/>
</dbReference>
<dbReference type="AlphaFoldDB" id="A0A8H4JXA6"/>
<sequence length="500" mass="57430">MSNLSITSPGAIASLIVIILLLSLQAARFYTIQVGRAKYSPTQRLVHRQHDCSVILPIQNQKDPMLDSCVRKILQNYPQNVYLVLVGVEGQDTLSNRLQPFRRTYYNTQLHIGAVNTANKRRQIAHAMAYIDTALTVVTDQDIHWPSNFLDSALAPFSNRKVGAVTVPKIVRKPQGFWASLPACLFSCYYSLVAEESRAFNALDSSALFAESTVAFRTRFSQETRFNQQFENDPCLNRWSGTYKADEYLFFNRYFLQADCDDETACLVVFQDAPEATVQVEGRSIIGFLGEYLRTTRNTWRLSRSMIRRNERRRYPYAFIAMWLSSFVSFTMIQEAIIAVLIYVNPGLQQTWIFWIVLEFCIIVHQLIMGRQAASRLSHSGGKYNNFMIFMSILVGLLGQYVLELLKIVALFTAWMADVEKPKREDPEDPEAQEVGIEMPVWVNGRVQDQAQQFEMRNEPPWIRGFEERRADRRDPPPGYDRRSPPSYDGDSDISSVRIE</sequence>
<evidence type="ECO:0000313" key="11">
    <source>
        <dbReference type="Proteomes" id="UP000605986"/>
    </source>
</evidence>
<evidence type="ECO:0000256" key="5">
    <source>
        <dbReference type="ARBA" id="ARBA00022989"/>
    </source>
</evidence>
<feature type="transmembrane region" description="Helical" evidence="9">
    <location>
        <begin position="350"/>
        <end position="368"/>
    </location>
</feature>
<feature type="transmembrane region" description="Helical" evidence="9">
    <location>
        <begin position="389"/>
        <end position="417"/>
    </location>
</feature>
<evidence type="ECO:0000256" key="6">
    <source>
        <dbReference type="ARBA" id="ARBA00023136"/>
    </source>
</evidence>
<keyword evidence="5 9" id="KW-1133">Transmembrane helix</keyword>
<dbReference type="Gene3D" id="3.90.550.10">
    <property type="entry name" value="Spore Coat Polysaccharide Biosynthesis Protein SpsA, Chain A"/>
    <property type="match status" value="1"/>
</dbReference>
<evidence type="ECO:0000256" key="3">
    <source>
        <dbReference type="ARBA" id="ARBA00022679"/>
    </source>
</evidence>
<keyword evidence="2" id="KW-0328">Glycosyltransferase</keyword>
<dbReference type="PANTHER" id="PTHR47844">
    <property type="entry name" value="SYNTHASE CPS1, PUTATIVE (AFU_ORTHOLOGUE AFUA_7G02500)-RELATED"/>
    <property type="match status" value="1"/>
</dbReference>
<comment type="caution">
    <text evidence="10">The sequence shown here is derived from an EMBL/GenBank/DDBJ whole genome shotgun (WGS) entry which is preliminary data.</text>
</comment>
<feature type="compositionally biased region" description="Basic and acidic residues" evidence="8">
    <location>
        <begin position="465"/>
        <end position="484"/>
    </location>
</feature>
<dbReference type="SUPFAM" id="SSF53448">
    <property type="entry name" value="Nucleotide-diphospho-sugar transferases"/>
    <property type="match status" value="1"/>
</dbReference>
<dbReference type="InterPro" id="IPR052427">
    <property type="entry name" value="Glycosyltrans_GT2/GT47"/>
</dbReference>
<evidence type="ECO:0000256" key="9">
    <source>
        <dbReference type="SAM" id="Phobius"/>
    </source>
</evidence>
<evidence type="ECO:0000256" key="7">
    <source>
        <dbReference type="ARBA" id="ARBA00023180"/>
    </source>
</evidence>
<dbReference type="GO" id="GO:0016020">
    <property type="term" value="C:membrane"/>
    <property type="evidence" value="ECO:0007669"/>
    <property type="project" value="UniProtKB-SubCell"/>
</dbReference>
<dbReference type="EMBL" id="JAADJG010000721">
    <property type="protein sequence ID" value="KAF4438623.1"/>
    <property type="molecule type" value="Genomic_DNA"/>
</dbReference>